<dbReference type="InterPro" id="IPR000836">
    <property type="entry name" value="PRTase_dom"/>
</dbReference>
<dbReference type="InterPro" id="IPR029057">
    <property type="entry name" value="PRTase-like"/>
</dbReference>
<keyword evidence="1" id="KW-0328">Glycosyltransferase</keyword>
<dbReference type="CDD" id="cd06223">
    <property type="entry name" value="PRTases_typeI"/>
    <property type="match status" value="1"/>
</dbReference>
<dbReference type="GO" id="GO:0016757">
    <property type="term" value="F:glycosyltransferase activity"/>
    <property type="evidence" value="ECO:0007669"/>
    <property type="project" value="UniProtKB-KW"/>
</dbReference>
<dbReference type="PANTHER" id="PTHR43363">
    <property type="entry name" value="HYPOXANTHINE PHOSPHORIBOSYLTRANSFERASE"/>
    <property type="match status" value="1"/>
</dbReference>
<proteinExistence type="predicted"/>
<evidence type="ECO:0000259" key="3">
    <source>
        <dbReference type="Pfam" id="PF00156"/>
    </source>
</evidence>
<evidence type="ECO:0000256" key="2">
    <source>
        <dbReference type="ARBA" id="ARBA00022679"/>
    </source>
</evidence>
<dbReference type="AlphaFoldDB" id="A0A7S4LJX8"/>
<keyword evidence="2" id="KW-0808">Transferase</keyword>
<gene>
    <name evidence="4" type="ORF">EGYM00163_LOCUS45373</name>
</gene>
<evidence type="ECO:0000256" key="1">
    <source>
        <dbReference type="ARBA" id="ARBA00022676"/>
    </source>
</evidence>
<evidence type="ECO:0000313" key="4">
    <source>
        <dbReference type="EMBL" id="CAE0834073.1"/>
    </source>
</evidence>
<feature type="domain" description="Phosphoribosyltransferase" evidence="3">
    <location>
        <begin position="38"/>
        <end position="170"/>
    </location>
</feature>
<protein>
    <recommendedName>
        <fullName evidence="3">Phosphoribosyltransferase domain-containing protein</fullName>
    </recommendedName>
</protein>
<dbReference type="Gene3D" id="3.40.50.2020">
    <property type="match status" value="1"/>
</dbReference>
<name>A0A7S4LJX8_9EUGL</name>
<dbReference type="Pfam" id="PF00156">
    <property type="entry name" value="Pribosyltran"/>
    <property type="match status" value="1"/>
</dbReference>
<dbReference type="EMBL" id="HBJA01132143">
    <property type="protein sequence ID" value="CAE0834073.1"/>
    <property type="molecule type" value="Transcribed_RNA"/>
</dbReference>
<sequence length="195" mass="22057">MAGLVALSSYHNYRKPEIRHPKLEGGNKEESRVTYIEVHKLVARTAKQIKTFRPEVILGIGGGGYIPARILRTYIPEIPVLAVTLNFYCDVTLEVRPEPKIIQWIDAQTADEYIKGKRVLLVDDIDDTRITLSTVLAKLSELTPAAVGVFVLHSKKKDYKAPAEGISEWFVGAEIDNHWVEYPWDAIDVDKHHAR</sequence>
<dbReference type="PANTHER" id="PTHR43363:SF1">
    <property type="entry name" value="HYPOXANTHINE-GUANINE PHOSPHORIBOSYLTRANSFERASE"/>
    <property type="match status" value="1"/>
</dbReference>
<dbReference type="SUPFAM" id="SSF53271">
    <property type="entry name" value="PRTase-like"/>
    <property type="match status" value="1"/>
</dbReference>
<reference evidence="4" key="1">
    <citation type="submission" date="2021-01" db="EMBL/GenBank/DDBJ databases">
        <authorList>
            <person name="Corre E."/>
            <person name="Pelletier E."/>
            <person name="Niang G."/>
            <person name="Scheremetjew M."/>
            <person name="Finn R."/>
            <person name="Kale V."/>
            <person name="Holt S."/>
            <person name="Cochrane G."/>
            <person name="Meng A."/>
            <person name="Brown T."/>
            <person name="Cohen L."/>
        </authorList>
    </citation>
    <scope>NUCLEOTIDE SEQUENCE</scope>
    <source>
        <strain evidence="4">CCMP1594</strain>
    </source>
</reference>
<accession>A0A7S4LJX8</accession>
<organism evidence="4">
    <name type="scientific">Eutreptiella gymnastica</name>
    <dbReference type="NCBI Taxonomy" id="73025"/>
    <lineage>
        <taxon>Eukaryota</taxon>
        <taxon>Discoba</taxon>
        <taxon>Euglenozoa</taxon>
        <taxon>Euglenida</taxon>
        <taxon>Spirocuta</taxon>
        <taxon>Euglenophyceae</taxon>
        <taxon>Eutreptiales</taxon>
        <taxon>Eutreptiaceae</taxon>
        <taxon>Eutreptiella</taxon>
    </lineage>
</organism>